<keyword evidence="1" id="KW-1133">Transmembrane helix</keyword>
<keyword evidence="1" id="KW-0472">Membrane</keyword>
<dbReference type="Proteomes" id="UP000185904">
    <property type="component" value="Unassembled WGS sequence"/>
</dbReference>
<sequence>MSILGNPSRLNNNDKYYSTTMGLDIWFNIMVPLATILKALSLLSLSCCSFRTTALRVLYEYVPSKVHTLSTVSLYFTQRPEHRDRYEDILNMNIFMMLEQMAHVIRVGGVGMSTTD</sequence>
<dbReference type="RefSeq" id="XP_022496878.1">
    <property type="nucleotide sequence ID" value="XM_022647134.1"/>
</dbReference>
<evidence type="ECO:0000256" key="1">
    <source>
        <dbReference type="SAM" id="Phobius"/>
    </source>
</evidence>
<comment type="caution">
    <text evidence="2">The sequence shown here is derived from an EMBL/GenBank/DDBJ whole genome shotgun (WGS) entry which is preliminary data.</text>
</comment>
<reference evidence="2 3" key="1">
    <citation type="submission" date="2016-03" db="EMBL/GenBank/DDBJ databases">
        <title>The draft genome sequence of Fonsecaea nubica causative agent of cutaneous subcutaneous infection in human host.</title>
        <authorList>
            <person name="Costa F."/>
            <person name="Sybren D.H."/>
            <person name="Raittz R.T."/>
            <person name="Weiss V.A."/>
            <person name="Leao A.C."/>
            <person name="Gomes R."/>
            <person name="De Souza E.M."/>
            <person name="Pedrosa F.O."/>
            <person name="Steffens M.B."/>
            <person name="Bombassaro A."/>
            <person name="Tadra-Sfeir M.Z."/>
            <person name="Moreno L.F."/>
            <person name="Najafzadeh M.J."/>
            <person name="Felipe M.S."/>
            <person name="Teixeira M."/>
            <person name="Sun J."/>
            <person name="Xi L."/>
            <person name="Castro M.A."/>
            <person name="Vicente V.A."/>
        </authorList>
    </citation>
    <scope>NUCLEOTIDE SEQUENCE [LARGE SCALE GENOMIC DNA]</scope>
    <source>
        <strain evidence="2 3">CBS 269.64</strain>
    </source>
</reference>
<evidence type="ECO:0000313" key="3">
    <source>
        <dbReference type="Proteomes" id="UP000185904"/>
    </source>
</evidence>
<name>A0A178CLB6_9EURO</name>
<keyword evidence="1" id="KW-0812">Transmembrane</keyword>
<keyword evidence="3" id="KW-1185">Reference proteome</keyword>
<dbReference type="GeneID" id="34592262"/>
<gene>
    <name evidence="2" type="ORF">AYO20_08860</name>
</gene>
<accession>A0A178CLB6</accession>
<protein>
    <submittedName>
        <fullName evidence="2">Uncharacterized protein</fullName>
    </submittedName>
</protein>
<dbReference type="AlphaFoldDB" id="A0A178CLB6"/>
<organism evidence="2 3">
    <name type="scientific">Fonsecaea nubica</name>
    <dbReference type="NCBI Taxonomy" id="856822"/>
    <lineage>
        <taxon>Eukaryota</taxon>
        <taxon>Fungi</taxon>
        <taxon>Dikarya</taxon>
        <taxon>Ascomycota</taxon>
        <taxon>Pezizomycotina</taxon>
        <taxon>Eurotiomycetes</taxon>
        <taxon>Chaetothyriomycetidae</taxon>
        <taxon>Chaetothyriales</taxon>
        <taxon>Herpotrichiellaceae</taxon>
        <taxon>Fonsecaea</taxon>
    </lineage>
</organism>
<dbReference type="EMBL" id="LVCJ01000075">
    <property type="protein sequence ID" value="OAL30144.1"/>
    <property type="molecule type" value="Genomic_DNA"/>
</dbReference>
<evidence type="ECO:0000313" key="2">
    <source>
        <dbReference type="EMBL" id="OAL30144.1"/>
    </source>
</evidence>
<feature type="transmembrane region" description="Helical" evidence="1">
    <location>
        <begin position="25"/>
        <end position="48"/>
    </location>
</feature>
<proteinExistence type="predicted"/>